<accession>A0A8B6X931</accession>
<dbReference type="PANTHER" id="PTHR43156">
    <property type="entry name" value="STAGE II SPORULATION PROTEIN E-RELATED"/>
    <property type="match status" value="1"/>
</dbReference>
<evidence type="ECO:0000256" key="2">
    <source>
        <dbReference type="PROSITE-ProRule" id="PRU00169"/>
    </source>
</evidence>
<dbReference type="PROSITE" id="PS50110">
    <property type="entry name" value="RESPONSE_REGULATORY"/>
    <property type="match status" value="1"/>
</dbReference>
<evidence type="ECO:0000313" key="5">
    <source>
        <dbReference type="Proteomes" id="UP000675920"/>
    </source>
</evidence>
<dbReference type="SUPFAM" id="SSF52172">
    <property type="entry name" value="CheY-like"/>
    <property type="match status" value="1"/>
</dbReference>
<dbReference type="Proteomes" id="UP000675920">
    <property type="component" value="Unplaced"/>
</dbReference>
<dbReference type="InterPro" id="IPR052016">
    <property type="entry name" value="Bact_Sigma-Reg"/>
</dbReference>
<dbReference type="EC" id="3.1.3.16" evidence="6"/>
<dbReference type="Gene3D" id="3.60.40.10">
    <property type="entry name" value="PPM-type phosphatase domain"/>
    <property type="match status" value="1"/>
</dbReference>
<dbReference type="GO" id="GO:0016791">
    <property type="term" value="F:phosphatase activity"/>
    <property type="evidence" value="ECO:0007669"/>
    <property type="project" value="TreeGrafter"/>
</dbReference>
<keyword evidence="2" id="KW-0597">Phosphoprotein</keyword>
<dbReference type="AlphaFoldDB" id="A0A8B6X931"/>
<reference evidence="6" key="1">
    <citation type="journal article" date="1993" name="Physiol. Rev.">
        <title>Protein serine/threonine phosphatases: structure, regulation, and functions in cell growth.</title>
        <authorList>
            <person name="Mumby M.C."/>
            <person name="Walter G."/>
        </authorList>
    </citation>
    <scope>NUCLEOTIDE SEQUENCE</scope>
</reference>
<feature type="coiled-coil region" evidence="3">
    <location>
        <begin position="121"/>
        <end position="155"/>
    </location>
</feature>
<evidence type="ECO:0000256" key="1">
    <source>
        <dbReference type="ARBA" id="ARBA00022801"/>
    </source>
</evidence>
<dbReference type="Gene3D" id="1.20.5.390">
    <property type="entry name" value="L1 transposable element, trimerization domain"/>
    <property type="match status" value="1"/>
</dbReference>
<keyword evidence="5" id="KW-1185">Reference proteome</keyword>
<dbReference type="PANTHER" id="PTHR43156:SF2">
    <property type="entry name" value="STAGE II SPORULATION PROTEIN E"/>
    <property type="match status" value="1"/>
</dbReference>
<protein>
    <submittedName>
        <fullName evidence="6">PP2C family protein-serine/threonine phosphatase</fullName>
        <ecNumber evidence="6">3.1.3.16</ecNumber>
    </submittedName>
</protein>
<organism evidence="5 6">
    <name type="scientific">Derxia gummosa DSM 723</name>
    <dbReference type="NCBI Taxonomy" id="1121388"/>
    <lineage>
        <taxon>Bacteria</taxon>
        <taxon>Pseudomonadati</taxon>
        <taxon>Pseudomonadota</taxon>
        <taxon>Betaproteobacteria</taxon>
        <taxon>Burkholderiales</taxon>
        <taxon>Alcaligenaceae</taxon>
        <taxon>Derxia</taxon>
    </lineage>
</organism>
<dbReference type="Pfam" id="PF07228">
    <property type="entry name" value="SpoIIE"/>
    <property type="match status" value="1"/>
</dbReference>
<evidence type="ECO:0000256" key="3">
    <source>
        <dbReference type="SAM" id="Coils"/>
    </source>
</evidence>
<proteinExistence type="predicted"/>
<evidence type="ECO:0000313" key="6">
    <source>
        <dbReference type="RefSeq" id="WP_051378249.1"/>
    </source>
</evidence>
<reference evidence="6" key="4">
    <citation type="submission" date="2025-08" db="UniProtKB">
        <authorList>
            <consortium name="RefSeq"/>
        </authorList>
    </citation>
    <scope>IDENTIFICATION</scope>
</reference>
<dbReference type="Pfam" id="PF00072">
    <property type="entry name" value="Response_reg"/>
    <property type="match status" value="1"/>
</dbReference>
<feature type="domain" description="Response regulatory" evidence="4">
    <location>
        <begin position="4"/>
        <end position="118"/>
    </location>
</feature>
<keyword evidence="3" id="KW-0175">Coiled coil</keyword>
<dbReference type="RefSeq" id="WP_051378249.1">
    <property type="nucleotide sequence ID" value="NZ_AXWS01000008.1"/>
</dbReference>
<sequence length="392" mass="43104">MRRRILIIDDDPIVRRVLAAQVEALGHAAEAAPDGVSGLDACKRFQPDLVLCDLYMPGLDGYGVIARLAHDHPELPVIVVSGVGDIADAVRALRHGAWDYVTKPLPEPAVLAHAIDGAVERARLRAENQRVREHLETANRQLEASLRALEDDENAGRHIQFTLLPRERLVIDGYECSWHLVTSAILSGDFVDYFAIDERRFGFYIADVSGHGVSSAFVTVLLKSQMARLAERHRLYGDDTLLDPAATLAHLNREIVEGRHGKYLTMFYGVVDSAAGELTYANGGQFPFPLAFDGSEVREIGGKSPPVGLFRGRSWRNQRLPLTPVFALSMFSDGILETLPEPDLTSKRDHLRACASHADTDAHGIADALHLVTDRAPPDDVSILALRRLEPA</sequence>
<reference evidence="6" key="2">
    <citation type="journal article" date="1996" name="Protein Sci.">
        <title>The protein phosphatase 2C (PP2C) superfamily: detection of bacterial homologues.</title>
        <authorList>
            <person name="Bork P."/>
            <person name="Brown N.P."/>
            <person name="Hegyi H."/>
            <person name="Schultz J."/>
        </authorList>
    </citation>
    <scope>NUCLEOTIDE SEQUENCE</scope>
</reference>
<dbReference type="InterPro" id="IPR011006">
    <property type="entry name" value="CheY-like_superfamily"/>
</dbReference>
<dbReference type="InterPro" id="IPR001932">
    <property type="entry name" value="PPM-type_phosphatase-like_dom"/>
</dbReference>
<reference evidence="6" key="3">
    <citation type="journal article" date="1997" name="Biochem. Cell Biol.">
        <title>Protein phosphatases: structures and implications.</title>
        <authorList>
            <person name="Jia Z."/>
        </authorList>
    </citation>
    <scope>NUCLEOTIDE SEQUENCE</scope>
</reference>
<dbReference type="InterPro" id="IPR001789">
    <property type="entry name" value="Sig_transdc_resp-reg_receiver"/>
</dbReference>
<name>A0A8B6X931_9BURK</name>
<dbReference type="Gene3D" id="3.40.50.2300">
    <property type="match status" value="1"/>
</dbReference>
<evidence type="ECO:0000259" key="4">
    <source>
        <dbReference type="PROSITE" id="PS50110"/>
    </source>
</evidence>
<keyword evidence="1" id="KW-0378">Hydrolase</keyword>
<dbReference type="OrthoDB" id="9802500at2"/>
<feature type="modified residue" description="4-aspartylphosphate" evidence="2">
    <location>
        <position position="53"/>
    </location>
</feature>
<dbReference type="SMART" id="SM00331">
    <property type="entry name" value="PP2C_SIG"/>
    <property type="match status" value="1"/>
</dbReference>
<dbReference type="InterPro" id="IPR036457">
    <property type="entry name" value="PPM-type-like_dom_sf"/>
</dbReference>
<dbReference type="GO" id="GO:0000160">
    <property type="term" value="P:phosphorelay signal transduction system"/>
    <property type="evidence" value="ECO:0007669"/>
    <property type="project" value="InterPro"/>
</dbReference>
<dbReference type="SMART" id="SM00448">
    <property type="entry name" value="REC"/>
    <property type="match status" value="1"/>
</dbReference>